<dbReference type="Proteomes" id="UP000035642">
    <property type="component" value="Unassembled WGS sequence"/>
</dbReference>
<protein>
    <submittedName>
        <fullName evidence="2">Phage portal protein</fullName>
    </submittedName>
</protein>
<proteinExistence type="predicted"/>
<sequence>MDRIRCSDLSQRAKMKDAVLYAKQSKIRWAGHVMRMNDNRRTMAVSDWIPRDVKRAAGKPPTRWTEGKCWRSTISKVYHDNRRGDRFGIAYTKAFSDIVARFVDTANQKSIPTFALDEKATKVYKTLTKFAMVAEEGKKPFVYARVRFFDKAGQEVNNIPVTLTFNGDLLADVSVDKTVRSFGFPKLCEKDGYLDSTLYPEFS</sequence>
<accession>A0A0K0D104</accession>
<organism evidence="1 2">
    <name type="scientific">Angiostrongylus cantonensis</name>
    <name type="common">Rat lungworm</name>
    <dbReference type="NCBI Taxonomy" id="6313"/>
    <lineage>
        <taxon>Eukaryota</taxon>
        <taxon>Metazoa</taxon>
        <taxon>Ecdysozoa</taxon>
        <taxon>Nematoda</taxon>
        <taxon>Chromadorea</taxon>
        <taxon>Rhabditida</taxon>
        <taxon>Rhabditina</taxon>
        <taxon>Rhabditomorpha</taxon>
        <taxon>Strongyloidea</taxon>
        <taxon>Metastrongylidae</taxon>
        <taxon>Angiostrongylus</taxon>
    </lineage>
</organism>
<reference evidence="2" key="2">
    <citation type="submission" date="2017-02" db="UniProtKB">
        <authorList>
            <consortium name="WormBaseParasite"/>
        </authorList>
    </citation>
    <scope>IDENTIFICATION</scope>
</reference>
<reference evidence="1" key="1">
    <citation type="submission" date="2012-09" db="EMBL/GenBank/DDBJ databases">
        <authorList>
            <person name="Martin A.A."/>
        </authorList>
    </citation>
    <scope>NUCLEOTIDE SEQUENCE</scope>
</reference>
<name>A0A0K0D104_ANGCA</name>
<keyword evidence="1" id="KW-1185">Reference proteome</keyword>
<evidence type="ECO:0000313" key="1">
    <source>
        <dbReference type="Proteomes" id="UP000035642"/>
    </source>
</evidence>
<dbReference type="AlphaFoldDB" id="A0A0K0D104"/>
<dbReference type="WBParaSite" id="ACAC_0000374901-mRNA-1">
    <property type="protein sequence ID" value="ACAC_0000374901-mRNA-1"/>
    <property type="gene ID" value="ACAC_0000374901"/>
</dbReference>
<evidence type="ECO:0000313" key="2">
    <source>
        <dbReference type="WBParaSite" id="ACAC_0000374901-mRNA-1"/>
    </source>
</evidence>